<keyword evidence="14" id="KW-1185">Reference proteome</keyword>
<dbReference type="InterPro" id="IPR013785">
    <property type="entry name" value="Aldolase_TIM"/>
</dbReference>
<keyword evidence="6" id="KW-0285">Flavoprotein</keyword>
<evidence type="ECO:0000256" key="11">
    <source>
        <dbReference type="ARBA" id="ARBA00031155"/>
    </source>
</evidence>
<evidence type="ECO:0000256" key="6">
    <source>
        <dbReference type="ARBA" id="ARBA00022630"/>
    </source>
</evidence>
<dbReference type="PANTHER" id="PTHR42747:SF3">
    <property type="entry name" value="NITRONATE MONOOXYGENASE-RELATED"/>
    <property type="match status" value="1"/>
</dbReference>
<proteinExistence type="inferred from homology"/>
<dbReference type="STRING" id="264697.ABE28_005270"/>
<evidence type="ECO:0000313" key="13">
    <source>
        <dbReference type="EMBL" id="AOH53751.1"/>
    </source>
</evidence>
<keyword evidence="8" id="KW-0547">Nucleotide-binding</keyword>
<protein>
    <recommendedName>
        <fullName evidence="4">Probable nitronate monooxygenase</fullName>
    </recommendedName>
    <alternativeName>
        <fullName evidence="11">Propionate 3-nitronate monooxygenase</fullName>
    </alternativeName>
</protein>
<keyword evidence="10" id="KW-0503">Monooxygenase</keyword>
<evidence type="ECO:0000256" key="2">
    <source>
        <dbReference type="ARBA" id="ARBA00003535"/>
    </source>
</evidence>
<keyword evidence="5" id="KW-0216">Detoxification</keyword>
<dbReference type="AlphaFoldDB" id="A0A1B3XKL3"/>
<sequence>MFKDLLRYPIIQAPMAGGASNPKLAAAVSNAGGVGFLAAGYKTAREMKDEIEQTRRLTEFPFGVNVFVPGNEVIDENSVLAYREKIEQAAESVGASVGNAVADDDDWDNKLTVLKASKVDFVSFTFGCPESRIIRDLQSAGSLIIVSVTNLQEAKRAAGAGADVLCVQGIEAGGHRASFENSTEDDYGLLVLIRMIEKDLNVPIIAAGGLMHGKDIAAVLAAGAMAAQLGTAFLRCPESGASPIHKAALSNPRFSHTAVTRAFSGRRARGLVNHFITEYDHAAPAAYPHIHHMTKQLRKVAAQKGNPEYMALWAGQGYKLSKEIPASELVELLVEELKSVRGVYGDGDKKVIHE</sequence>
<comment type="catalytic activity">
    <reaction evidence="12">
        <text>3 propionate 3-nitronate + 3 O2 + H2O = 3 3-oxopropanoate + 2 nitrate + nitrite + H2O2 + 3 H(+)</text>
        <dbReference type="Rhea" id="RHEA:57332"/>
        <dbReference type="ChEBI" id="CHEBI:15377"/>
        <dbReference type="ChEBI" id="CHEBI:15378"/>
        <dbReference type="ChEBI" id="CHEBI:15379"/>
        <dbReference type="ChEBI" id="CHEBI:16240"/>
        <dbReference type="ChEBI" id="CHEBI:16301"/>
        <dbReference type="ChEBI" id="CHEBI:17632"/>
        <dbReference type="ChEBI" id="CHEBI:33190"/>
        <dbReference type="ChEBI" id="CHEBI:136067"/>
    </reaction>
</comment>
<dbReference type="PANTHER" id="PTHR42747">
    <property type="entry name" value="NITRONATE MONOOXYGENASE-RELATED"/>
    <property type="match status" value="1"/>
</dbReference>
<evidence type="ECO:0000256" key="1">
    <source>
        <dbReference type="ARBA" id="ARBA00001917"/>
    </source>
</evidence>
<dbReference type="OrthoDB" id="9778912at2"/>
<evidence type="ECO:0000256" key="10">
    <source>
        <dbReference type="ARBA" id="ARBA00023033"/>
    </source>
</evidence>
<evidence type="ECO:0000256" key="7">
    <source>
        <dbReference type="ARBA" id="ARBA00022643"/>
    </source>
</evidence>
<comment type="function">
    <text evidence="2">Nitronate monooxygenase that uses molecular oxygen to catalyze the oxidative denitrification of alkyl nitronates. Acts on propionate 3-nitronate (P3N), the presumed physiological substrate. Probably functions in the detoxification of P3N, a metabolic poison produced by plants and fungi as a defense mechanism.</text>
</comment>
<evidence type="ECO:0000256" key="3">
    <source>
        <dbReference type="ARBA" id="ARBA00009881"/>
    </source>
</evidence>
<dbReference type="FunFam" id="3.20.20.70:FF:000154">
    <property type="entry name" value="Probable nitronate monooxygenase"/>
    <property type="match status" value="1"/>
</dbReference>
<dbReference type="RefSeq" id="WP_064466725.1">
    <property type="nucleotide sequence ID" value="NZ_CP017080.1"/>
</dbReference>
<keyword evidence="7" id="KW-0288">FMN</keyword>
<dbReference type="Pfam" id="PF03060">
    <property type="entry name" value="NMO"/>
    <property type="match status" value="1"/>
</dbReference>
<dbReference type="Gene3D" id="3.20.20.70">
    <property type="entry name" value="Aldolase class I"/>
    <property type="match status" value="1"/>
</dbReference>
<evidence type="ECO:0000256" key="8">
    <source>
        <dbReference type="ARBA" id="ARBA00022741"/>
    </source>
</evidence>
<evidence type="ECO:0000256" key="9">
    <source>
        <dbReference type="ARBA" id="ARBA00023002"/>
    </source>
</evidence>
<dbReference type="GO" id="GO:0009636">
    <property type="term" value="P:response to toxic substance"/>
    <property type="evidence" value="ECO:0007669"/>
    <property type="project" value="UniProtKB-KW"/>
</dbReference>
<evidence type="ECO:0000256" key="5">
    <source>
        <dbReference type="ARBA" id="ARBA00022575"/>
    </source>
</evidence>
<dbReference type="InterPro" id="IPR004136">
    <property type="entry name" value="NMO"/>
</dbReference>
<organism evidence="13 14">
    <name type="scientific">Peribacillus muralis</name>
    <dbReference type="NCBI Taxonomy" id="264697"/>
    <lineage>
        <taxon>Bacteria</taxon>
        <taxon>Bacillati</taxon>
        <taxon>Bacillota</taxon>
        <taxon>Bacilli</taxon>
        <taxon>Bacillales</taxon>
        <taxon>Bacillaceae</taxon>
        <taxon>Peribacillus</taxon>
    </lineage>
</organism>
<evidence type="ECO:0000256" key="12">
    <source>
        <dbReference type="ARBA" id="ARBA00049401"/>
    </source>
</evidence>
<evidence type="ECO:0000313" key="14">
    <source>
        <dbReference type="Proteomes" id="UP000077926"/>
    </source>
</evidence>
<gene>
    <name evidence="13" type="ORF">ABE28_005270</name>
</gene>
<dbReference type="SUPFAM" id="SSF51412">
    <property type="entry name" value="Inosine monophosphate dehydrogenase (IMPDH)"/>
    <property type="match status" value="1"/>
</dbReference>
<reference evidence="13 14" key="1">
    <citation type="submission" date="2016-08" db="EMBL/GenBank/DDBJ databases">
        <title>Complete genome sequence of Bacillus muralis G25-68, a strain with toxicity to nematodes.</title>
        <authorList>
            <person name="Zheng Z."/>
        </authorList>
    </citation>
    <scope>NUCLEOTIDE SEQUENCE [LARGE SCALE GENOMIC DNA]</scope>
    <source>
        <strain evidence="13 14">G25-68</strain>
    </source>
</reference>
<comment type="cofactor">
    <cofactor evidence="1">
        <name>FMN</name>
        <dbReference type="ChEBI" id="CHEBI:58210"/>
    </cofactor>
</comment>
<dbReference type="EMBL" id="CP017080">
    <property type="protein sequence ID" value="AOH53751.1"/>
    <property type="molecule type" value="Genomic_DNA"/>
</dbReference>
<dbReference type="KEGG" id="bmur:ABE28_005270"/>
<dbReference type="CDD" id="cd04730">
    <property type="entry name" value="NPD_like"/>
    <property type="match status" value="1"/>
</dbReference>
<evidence type="ECO:0000256" key="4">
    <source>
        <dbReference type="ARBA" id="ARBA00013457"/>
    </source>
</evidence>
<dbReference type="GO" id="GO:0000166">
    <property type="term" value="F:nucleotide binding"/>
    <property type="evidence" value="ECO:0007669"/>
    <property type="project" value="UniProtKB-KW"/>
</dbReference>
<accession>A0A1B3XKL3</accession>
<dbReference type="GO" id="GO:0051213">
    <property type="term" value="F:dioxygenase activity"/>
    <property type="evidence" value="ECO:0007669"/>
    <property type="project" value="UniProtKB-KW"/>
</dbReference>
<name>A0A1B3XKL3_9BACI</name>
<comment type="similarity">
    <text evidence="3">Belongs to the nitronate monooxygenase family. NMO class I subfamily.</text>
</comment>
<dbReference type="Proteomes" id="UP000077926">
    <property type="component" value="Chromosome"/>
</dbReference>
<keyword evidence="9" id="KW-0560">Oxidoreductase</keyword>
<dbReference type="GO" id="GO:0018580">
    <property type="term" value="F:nitronate monooxygenase activity"/>
    <property type="evidence" value="ECO:0007669"/>
    <property type="project" value="InterPro"/>
</dbReference>
<keyword evidence="13" id="KW-0223">Dioxygenase</keyword>